<dbReference type="AlphaFoldDB" id="A0A4Y2R5M3"/>
<sequence length="86" mass="9245">MKQQRPLIDTLVQTITPASSTADTFVHVCRIIPSDMFSSDDIPPVVRLFIKSGLVSEEPVAPLSSSLSEMLLCPTSAGSTVARCRP</sequence>
<accession>A0A4Y2R5M3</accession>
<proteinExistence type="predicted"/>
<organism evidence="1 2">
    <name type="scientific">Araneus ventricosus</name>
    <name type="common">Orbweaver spider</name>
    <name type="synonym">Epeira ventricosa</name>
    <dbReference type="NCBI Taxonomy" id="182803"/>
    <lineage>
        <taxon>Eukaryota</taxon>
        <taxon>Metazoa</taxon>
        <taxon>Ecdysozoa</taxon>
        <taxon>Arthropoda</taxon>
        <taxon>Chelicerata</taxon>
        <taxon>Arachnida</taxon>
        <taxon>Araneae</taxon>
        <taxon>Araneomorphae</taxon>
        <taxon>Entelegynae</taxon>
        <taxon>Araneoidea</taxon>
        <taxon>Araneidae</taxon>
        <taxon>Araneus</taxon>
    </lineage>
</organism>
<name>A0A4Y2R5M3_ARAVE</name>
<reference evidence="1 2" key="1">
    <citation type="journal article" date="2019" name="Sci. Rep.">
        <title>Orb-weaving spider Araneus ventricosus genome elucidates the spidroin gene catalogue.</title>
        <authorList>
            <person name="Kono N."/>
            <person name="Nakamura H."/>
            <person name="Ohtoshi R."/>
            <person name="Moran D.A.P."/>
            <person name="Shinohara A."/>
            <person name="Yoshida Y."/>
            <person name="Fujiwara M."/>
            <person name="Mori M."/>
            <person name="Tomita M."/>
            <person name="Arakawa K."/>
        </authorList>
    </citation>
    <scope>NUCLEOTIDE SEQUENCE [LARGE SCALE GENOMIC DNA]</scope>
</reference>
<protein>
    <submittedName>
        <fullName evidence="1">Uncharacterized protein</fullName>
    </submittedName>
</protein>
<evidence type="ECO:0000313" key="2">
    <source>
        <dbReference type="Proteomes" id="UP000499080"/>
    </source>
</evidence>
<dbReference type="Proteomes" id="UP000499080">
    <property type="component" value="Unassembled WGS sequence"/>
</dbReference>
<comment type="caution">
    <text evidence="1">The sequence shown here is derived from an EMBL/GenBank/DDBJ whole genome shotgun (WGS) entry which is preliminary data.</text>
</comment>
<evidence type="ECO:0000313" key="1">
    <source>
        <dbReference type="EMBL" id="GBN70988.1"/>
    </source>
</evidence>
<gene>
    <name evidence="1" type="ORF">AVEN_196765_1</name>
</gene>
<dbReference type="EMBL" id="BGPR01015887">
    <property type="protein sequence ID" value="GBN70988.1"/>
    <property type="molecule type" value="Genomic_DNA"/>
</dbReference>
<keyword evidence="2" id="KW-1185">Reference proteome</keyword>